<evidence type="ECO:0000313" key="2">
    <source>
        <dbReference type="EMBL" id="AYN56972.1"/>
    </source>
</evidence>
<keyword evidence="1" id="KW-0812">Transmembrane</keyword>
<dbReference type="GeneID" id="77924951"/>
<keyword evidence="1" id="KW-1133">Transmembrane helix</keyword>
<gene>
    <name evidence="2" type="primary">19</name>
    <name evidence="2" type="ORF">PBI_ATRAXA_19</name>
</gene>
<feature type="transmembrane region" description="Helical" evidence="1">
    <location>
        <begin position="43"/>
        <end position="66"/>
    </location>
</feature>
<dbReference type="Proteomes" id="UP000276426">
    <property type="component" value="Segment"/>
</dbReference>
<keyword evidence="3" id="KW-1185">Reference proteome</keyword>
<evidence type="ECO:0000313" key="3">
    <source>
        <dbReference type="Proteomes" id="UP000276426"/>
    </source>
</evidence>
<proteinExistence type="predicted"/>
<reference evidence="2 3" key="1">
    <citation type="submission" date="2018-09" db="EMBL/GenBank/DDBJ databases">
        <authorList>
            <person name="Fryberger R.B."/>
            <person name="Stoner T.H."/>
            <person name="Garlena R.A."/>
            <person name="Russell D.A."/>
            <person name="Pope W.H."/>
            <person name="Jacobs-Sera D."/>
            <person name="Hatfull G.F."/>
        </authorList>
    </citation>
    <scope>NUCLEOTIDE SEQUENCE [LARGE SCALE GENOMIC DNA]</scope>
</reference>
<dbReference type="KEGG" id="vg:77924951"/>
<organism evidence="2 3">
    <name type="scientific">Arthrobacter phage Atraxa</name>
    <dbReference type="NCBI Taxonomy" id="2419947"/>
    <lineage>
        <taxon>Viruses</taxon>
        <taxon>Duplodnaviria</taxon>
        <taxon>Heunggongvirae</taxon>
        <taxon>Uroviricota</taxon>
        <taxon>Caudoviricetes</taxon>
        <taxon>Atraxavirus</taxon>
        <taxon>Atraxavirus atraxa</taxon>
    </lineage>
</organism>
<dbReference type="RefSeq" id="YP_010649403.1">
    <property type="nucleotide sequence ID" value="NC_070767.1"/>
</dbReference>
<accession>A0A3G2KD89</accession>
<name>A0A3G2KD89_9CAUD</name>
<sequence>MMQFLTVVAATSAAVFACFGTVLACVYSEQIRKSRFVRRGPHLVPWALTALGVLSCIAWIILTVWAA</sequence>
<keyword evidence="1" id="KW-0472">Membrane</keyword>
<protein>
    <submittedName>
        <fullName evidence="2">Uncharacterized protein</fullName>
    </submittedName>
</protein>
<evidence type="ECO:0000256" key="1">
    <source>
        <dbReference type="SAM" id="Phobius"/>
    </source>
</evidence>
<dbReference type="EMBL" id="MH834597">
    <property type="protein sequence ID" value="AYN56972.1"/>
    <property type="molecule type" value="Genomic_DNA"/>
</dbReference>